<organism evidence="2">
    <name type="scientific">Pseudictyota dubia</name>
    <dbReference type="NCBI Taxonomy" id="2749911"/>
    <lineage>
        <taxon>Eukaryota</taxon>
        <taxon>Sar</taxon>
        <taxon>Stramenopiles</taxon>
        <taxon>Ochrophyta</taxon>
        <taxon>Bacillariophyta</taxon>
        <taxon>Mediophyceae</taxon>
        <taxon>Biddulphiophycidae</taxon>
        <taxon>Eupodiscales</taxon>
        <taxon>Odontellaceae</taxon>
        <taxon>Pseudictyota</taxon>
    </lineage>
</organism>
<sequence length="422" mass="46265">MDNSRSVLMSNLRSEASVGADASNRRRLVPDTTNVAPRGTFAGEHPSLCRIGSGSNLEGPRIFDLSAQPLSTTSSSSPGPQSPGGGSVLSFPMLTKPVKKRVQRQGSFRSFLQPALSDSTLEKSSRLAASEAGKGLLTLTRQRSAPPNQSRGLLKDETPRREGGRGQWSRRQRGDDEALKYYLSLLRESGMKTTAGAVHFADSKIAAEWHSWPTGRNVNSTAQRPSPPIRRVNSRLDMLALFELDVQEESDNSDECDCGHGDGHELRDKTQVAKAASLINVPMPTLMEIWRGIRSGGDRDTCGKGTASEDYKKCTDHKERPDHAEPMELLETWGNASRESSLHDSLGEDSINGEWDGADLLEGWGNHKPFCDTNAKEDDNKDNVRSSQRYATSRSQSELVATKEKTDHFMAYRSNPGFAHPA</sequence>
<evidence type="ECO:0000313" key="2">
    <source>
        <dbReference type="EMBL" id="CAD8318346.1"/>
    </source>
</evidence>
<feature type="compositionally biased region" description="Low complexity" evidence="1">
    <location>
        <begin position="68"/>
        <end position="79"/>
    </location>
</feature>
<feature type="compositionally biased region" description="Polar residues" evidence="1">
    <location>
        <begin position="139"/>
        <end position="151"/>
    </location>
</feature>
<feature type="region of interest" description="Disordered" evidence="1">
    <location>
        <begin position="1"/>
        <end position="53"/>
    </location>
</feature>
<feature type="region of interest" description="Disordered" evidence="1">
    <location>
        <begin position="136"/>
        <end position="173"/>
    </location>
</feature>
<accession>A0A7R9ZCS6</accession>
<feature type="compositionally biased region" description="Polar residues" evidence="1">
    <location>
        <begin position="1"/>
        <end position="14"/>
    </location>
</feature>
<evidence type="ECO:0000256" key="1">
    <source>
        <dbReference type="SAM" id="MobiDB-lite"/>
    </source>
</evidence>
<proteinExistence type="predicted"/>
<reference evidence="2" key="1">
    <citation type="submission" date="2021-01" db="EMBL/GenBank/DDBJ databases">
        <authorList>
            <person name="Corre E."/>
            <person name="Pelletier E."/>
            <person name="Niang G."/>
            <person name="Scheremetjew M."/>
            <person name="Finn R."/>
            <person name="Kale V."/>
            <person name="Holt S."/>
            <person name="Cochrane G."/>
            <person name="Meng A."/>
            <person name="Brown T."/>
            <person name="Cohen L."/>
        </authorList>
    </citation>
    <scope>NUCLEOTIDE SEQUENCE</scope>
    <source>
        <strain evidence="2">CCMP147</strain>
    </source>
</reference>
<name>A0A7R9ZCS6_9STRA</name>
<dbReference type="AlphaFoldDB" id="A0A7R9ZCS6"/>
<feature type="region of interest" description="Disordered" evidence="1">
    <location>
        <begin position="372"/>
        <end position="399"/>
    </location>
</feature>
<gene>
    <name evidence="2" type="ORF">TDUB1175_LOCUS17141</name>
</gene>
<feature type="compositionally biased region" description="Basic and acidic residues" evidence="1">
    <location>
        <begin position="374"/>
        <end position="384"/>
    </location>
</feature>
<feature type="compositionally biased region" description="Polar residues" evidence="1">
    <location>
        <begin position="385"/>
        <end position="399"/>
    </location>
</feature>
<feature type="region of interest" description="Disordered" evidence="1">
    <location>
        <begin position="68"/>
        <end position="91"/>
    </location>
</feature>
<protein>
    <submittedName>
        <fullName evidence="2">Uncharacterized protein</fullName>
    </submittedName>
</protein>
<dbReference type="EMBL" id="HBED01034188">
    <property type="protein sequence ID" value="CAD8318346.1"/>
    <property type="molecule type" value="Transcribed_RNA"/>
</dbReference>
<feature type="compositionally biased region" description="Basic and acidic residues" evidence="1">
    <location>
        <begin position="153"/>
        <end position="164"/>
    </location>
</feature>